<gene>
    <name evidence="3" type="ORF">BAZ10_15330</name>
</gene>
<reference evidence="3 4" key="1">
    <citation type="submission" date="2016-06" db="EMBL/GenBank/DDBJ databases">
        <title>Revisiting the taxonomy of the Elizabethkingia Genus based on Whole-Genome Sequencing, Optical Mapping, and MALDI-TOF.</title>
        <authorList>
            <person name="Nicholson A.C."/>
        </authorList>
    </citation>
    <scope>NUCLEOTIDE SEQUENCE [LARGE SCALE GENOMIC DNA]</scope>
    <source>
        <strain evidence="3 4">G4070</strain>
    </source>
</reference>
<dbReference type="InterPro" id="IPR036388">
    <property type="entry name" value="WH-like_DNA-bd_sf"/>
</dbReference>
<feature type="transmembrane region" description="Helical" evidence="1">
    <location>
        <begin position="167"/>
        <end position="186"/>
    </location>
</feature>
<keyword evidence="1" id="KW-0812">Transmembrane</keyword>
<feature type="transmembrane region" description="Helical" evidence="1">
    <location>
        <begin position="79"/>
        <end position="98"/>
    </location>
</feature>
<keyword evidence="1" id="KW-1133">Transmembrane helix</keyword>
<dbReference type="EMBL" id="MAHX01000007">
    <property type="protein sequence ID" value="OPC67432.1"/>
    <property type="molecule type" value="Genomic_DNA"/>
</dbReference>
<proteinExistence type="predicted"/>
<dbReference type="SUPFAM" id="SSF46894">
    <property type="entry name" value="C-terminal effector domain of the bipartite response regulators"/>
    <property type="match status" value="1"/>
</dbReference>
<organism evidence="3 4">
    <name type="scientific">Elizabethkingia occulta</name>
    <dbReference type="NCBI Taxonomy" id="1867263"/>
    <lineage>
        <taxon>Bacteria</taxon>
        <taxon>Pseudomonadati</taxon>
        <taxon>Bacteroidota</taxon>
        <taxon>Flavobacteriia</taxon>
        <taxon>Flavobacteriales</taxon>
        <taxon>Weeksellaceae</taxon>
        <taxon>Elizabethkingia</taxon>
    </lineage>
</organism>
<evidence type="ECO:0000313" key="3">
    <source>
        <dbReference type="EMBL" id="OPC67432.1"/>
    </source>
</evidence>
<dbReference type="Proteomes" id="UP000190813">
    <property type="component" value="Unassembled WGS sequence"/>
</dbReference>
<sequence>MLKKYWSYISNRHITDEMDKLEVIQNKTINQFTFFIALFFITDSIRDLTFDLVTNFYILFTIGCLLIFSFLFKRLRFNSCVIFSTCLFITLLVFYYSSRDGFDNGLVFYYFPILTGSLLVLNKKKDIIPIVIIYSSIFIFFLISHIYNFQFFKSSCQGNAYFTKNVRITTFIQVFVLLALTGYFIFNKHYKLVRLYQQTLKSEKIISELKKKLNGVFQVNIEDVVKLAMDNGVTFIPVFRQFFPFFYDNLLEVNPNMTNEEFKLCALLKLGFTTKDIAEYNHLAVRTVQGRKNRLRKSFNIPSDTDLYIWIESF</sequence>
<evidence type="ECO:0000313" key="4">
    <source>
        <dbReference type="Proteomes" id="UP000190813"/>
    </source>
</evidence>
<name>A0A1T3MS22_9FLAO</name>
<dbReference type="GO" id="GO:0003677">
    <property type="term" value="F:DNA binding"/>
    <property type="evidence" value="ECO:0007669"/>
    <property type="project" value="InterPro"/>
</dbReference>
<dbReference type="InterPro" id="IPR000792">
    <property type="entry name" value="Tscrpt_reg_LuxR_C"/>
</dbReference>
<feature type="transmembrane region" description="Helical" evidence="1">
    <location>
        <begin position="28"/>
        <end position="46"/>
    </location>
</feature>
<feature type="transmembrane region" description="Helical" evidence="1">
    <location>
        <begin position="52"/>
        <end position="72"/>
    </location>
</feature>
<feature type="transmembrane region" description="Helical" evidence="1">
    <location>
        <begin position="128"/>
        <end position="147"/>
    </location>
</feature>
<keyword evidence="1" id="KW-0472">Membrane</keyword>
<feature type="transmembrane region" description="Helical" evidence="1">
    <location>
        <begin position="104"/>
        <end position="121"/>
    </location>
</feature>
<dbReference type="Gene3D" id="1.10.10.10">
    <property type="entry name" value="Winged helix-like DNA-binding domain superfamily/Winged helix DNA-binding domain"/>
    <property type="match status" value="1"/>
</dbReference>
<protein>
    <submittedName>
        <fullName evidence="3">Diguanylate cyclase</fullName>
    </submittedName>
</protein>
<feature type="domain" description="HTH luxR-type" evidence="2">
    <location>
        <begin position="254"/>
        <end position="311"/>
    </location>
</feature>
<accession>A0A1T3MS22</accession>
<dbReference type="SMART" id="SM00421">
    <property type="entry name" value="HTH_LUXR"/>
    <property type="match status" value="1"/>
</dbReference>
<evidence type="ECO:0000256" key="1">
    <source>
        <dbReference type="SAM" id="Phobius"/>
    </source>
</evidence>
<comment type="caution">
    <text evidence="3">The sequence shown here is derived from an EMBL/GenBank/DDBJ whole genome shotgun (WGS) entry which is preliminary data.</text>
</comment>
<evidence type="ECO:0000259" key="2">
    <source>
        <dbReference type="SMART" id="SM00421"/>
    </source>
</evidence>
<dbReference type="AlphaFoldDB" id="A0A1T3MS22"/>
<keyword evidence="4" id="KW-1185">Reference proteome</keyword>
<dbReference type="GO" id="GO:0006355">
    <property type="term" value="P:regulation of DNA-templated transcription"/>
    <property type="evidence" value="ECO:0007669"/>
    <property type="project" value="InterPro"/>
</dbReference>
<dbReference type="InterPro" id="IPR016032">
    <property type="entry name" value="Sig_transdc_resp-reg_C-effctor"/>
</dbReference>